<dbReference type="InterPro" id="IPR053162">
    <property type="entry name" value="DnaD"/>
</dbReference>
<comment type="similarity">
    <text evidence="1">Belongs to the DnaB/DnaD family.</text>
</comment>
<gene>
    <name evidence="4" type="ORF">DCCM_4533</name>
</gene>
<feature type="compositionally biased region" description="Low complexity" evidence="2">
    <location>
        <begin position="184"/>
        <end position="197"/>
    </location>
</feature>
<dbReference type="Proteomes" id="UP000239549">
    <property type="component" value="Unassembled WGS sequence"/>
</dbReference>
<dbReference type="PANTHER" id="PTHR37293:SF5">
    <property type="entry name" value="DNA REPLICATION PROTEIN"/>
    <property type="match status" value="1"/>
</dbReference>
<dbReference type="InterPro" id="IPR034829">
    <property type="entry name" value="DnaD-like_sf"/>
</dbReference>
<dbReference type="SUPFAM" id="SSF158499">
    <property type="entry name" value="DnaD domain-like"/>
    <property type="match status" value="1"/>
</dbReference>
<sequence>MSEIVRGRTKGYLTIENHIEDGLLEIGSIDLAGFYGALKRFVDRRENEEGKSAMPWTVDYFCNKFKIGKQRFYRLSGILWQIGLLDVEKDIGIINPKNGTRGWRNRYVVHDYADYEGPLRKVREGSYKYKKETAEDESGDVNIQQEEAGESNDVSVDEVYKEGEDLAESLNKEVFPYRNTPKRGIPTTGIPTTEIPVTGIPTAGIPTVERHIKYNIYKKQDHKKQTKETTIHSAIHHDDDNIRAGKKEPVDIVDNSDGHGIKKILTNAGFEGTPIEMEYIAHWINTFSHDMIKYAVDKSVLNGKRSLPYIGGIFEDWLKKGVKTIKQAKSESRYDSVLLKLKET</sequence>
<dbReference type="OrthoDB" id="1652900at2"/>
<protein>
    <recommendedName>
        <fullName evidence="3">DnaB/C C-terminal domain-containing protein</fullName>
    </recommendedName>
</protein>
<proteinExistence type="inferred from homology"/>
<keyword evidence="5" id="KW-1185">Reference proteome</keyword>
<evidence type="ECO:0000256" key="1">
    <source>
        <dbReference type="ARBA" id="ARBA00093462"/>
    </source>
</evidence>
<reference evidence="5" key="1">
    <citation type="submission" date="2018-02" db="EMBL/GenBank/DDBJ databases">
        <title>Genome sequence of Desulfocucumis palustris strain NAW-5.</title>
        <authorList>
            <person name="Watanabe M."/>
            <person name="Kojima H."/>
            <person name="Fukui M."/>
        </authorList>
    </citation>
    <scope>NUCLEOTIDE SEQUENCE [LARGE SCALE GENOMIC DNA]</scope>
    <source>
        <strain evidence="5">NAW-5</strain>
    </source>
</reference>
<dbReference type="AlphaFoldDB" id="A0A2L2XM54"/>
<evidence type="ECO:0000259" key="3">
    <source>
        <dbReference type="Pfam" id="PF07261"/>
    </source>
</evidence>
<feature type="domain" description="DnaB/C C-terminal" evidence="3">
    <location>
        <begin position="267"/>
        <end position="331"/>
    </location>
</feature>
<organism evidence="4 5">
    <name type="scientific">Desulfocucumis palustris</name>
    <dbReference type="NCBI Taxonomy" id="1898651"/>
    <lineage>
        <taxon>Bacteria</taxon>
        <taxon>Bacillati</taxon>
        <taxon>Bacillota</taxon>
        <taxon>Clostridia</taxon>
        <taxon>Eubacteriales</taxon>
        <taxon>Desulfocucumaceae</taxon>
        <taxon>Desulfocucumis</taxon>
    </lineage>
</organism>
<comment type="caution">
    <text evidence="4">The sequence shown here is derived from an EMBL/GenBank/DDBJ whole genome shotgun (WGS) entry which is preliminary data.</text>
</comment>
<dbReference type="Gene3D" id="1.10.10.630">
    <property type="entry name" value="DnaD domain-like"/>
    <property type="match status" value="1"/>
</dbReference>
<evidence type="ECO:0000313" key="5">
    <source>
        <dbReference type="Proteomes" id="UP000239549"/>
    </source>
</evidence>
<dbReference type="NCBIfam" id="TIGR01446">
    <property type="entry name" value="DnaD_dom"/>
    <property type="match status" value="1"/>
</dbReference>
<dbReference type="PANTHER" id="PTHR37293">
    <property type="entry name" value="PHAGE REPLICATION PROTEIN-RELATED"/>
    <property type="match status" value="1"/>
</dbReference>
<dbReference type="Pfam" id="PF07261">
    <property type="entry name" value="DnaB_2"/>
    <property type="match status" value="1"/>
</dbReference>
<dbReference type="RefSeq" id="WP_104373477.1">
    <property type="nucleotide sequence ID" value="NZ_BFAV01000162.1"/>
</dbReference>
<dbReference type="InterPro" id="IPR006343">
    <property type="entry name" value="DnaB/C_C"/>
</dbReference>
<name>A0A2L2XM54_9FIRM</name>
<evidence type="ECO:0000313" key="4">
    <source>
        <dbReference type="EMBL" id="GBF35406.1"/>
    </source>
</evidence>
<feature type="region of interest" description="Disordered" evidence="2">
    <location>
        <begin position="177"/>
        <end position="197"/>
    </location>
</feature>
<dbReference type="EMBL" id="BFAV01000162">
    <property type="protein sequence ID" value="GBF35406.1"/>
    <property type="molecule type" value="Genomic_DNA"/>
</dbReference>
<evidence type="ECO:0000256" key="2">
    <source>
        <dbReference type="SAM" id="MobiDB-lite"/>
    </source>
</evidence>
<accession>A0A2L2XM54</accession>